<gene>
    <name evidence="7" type="ORF">WG66_5631</name>
</gene>
<evidence type="ECO:0000256" key="5">
    <source>
        <dbReference type="SAM" id="Coils"/>
    </source>
</evidence>
<feature type="compositionally biased region" description="Low complexity" evidence="6">
    <location>
        <begin position="109"/>
        <end position="147"/>
    </location>
</feature>
<dbReference type="InterPro" id="IPR011047">
    <property type="entry name" value="Quinoprotein_ADH-like_sf"/>
</dbReference>
<feature type="compositionally biased region" description="Pro residues" evidence="6">
    <location>
        <begin position="1260"/>
        <end position="1269"/>
    </location>
</feature>
<comment type="caution">
    <text evidence="7">The sequence shown here is derived from an EMBL/GenBank/DDBJ whole genome shotgun (WGS) entry which is preliminary data.</text>
</comment>
<protein>
    <submittedName>
        <fullName evidence="7">Uncharacterized protein</fullName>
    </submittedName>
</protein>
<dbReference type="GO" id="GO:0031087">
    <property type="term" value="P:deadenylation-independent decapping of nuclear-transcribed mRNA"/>
    <property type="evidence" value="ECO:0007669"/>
    <property type="project" value="InterPro"/>
</dbReference>
<accession>A0A0W0FZT2</accession>
<feature type="compositionally biased region" description="Basic and acidic residues" evidence="6">
    <location>
        <begin position="922"/>
        <end position="935"/>
    </location>
</feature>
<dbReference type="Gene3D" id="2.130.10.10">
    <property type="entry name" value="YVTN repeat-like/Quinoprotein amine dehydrogenase"/>
    <property type="match status" value="1"/>
</dbReference>
<dbReference type="SUPFAM" id="SSF50998">
    <property type="entry name" value="Quinoprotein alcohol dehydrogenase-like"/>
    <property type="match status" value="1"/>
</dbReference>
<dbReference type="PANTHER" id="PTHR15598">
    <property type="entry name" value="ENHANCER OF MRNA-DECAPPING PROTEIN 4"/>
    <property type="match status" value="1"/>
</dbReference>
<feature type="compositionally biased region" description="Polar residues" evidence="6">
    <location>
        <begin position="157"/>
        <end position="166"/>
    </location>
</feature>
<dbReference type="EMBL" id="LATX01001424">
    <property type="protein sequence ID" value="KTB41839.1"/>
    <property type="molecule type" value="Genomic_DNA"/>
</dbReference>
<feature type="compositionally biased region" description="Basic and acidic residues" evidence="6">
    <location>
        <begin position="901"/>
        <end position="913"/>
    </location>
</feature>
<evidence type="ECO:0000313" key="7">
    <source>
        <dbReference type="EMBL" id="KTB41839.1"/>
    </source>
</evidence>
<evidence type="ECO:0000256" key="6">
    <source>
        <dbReference type="SAM" id="MobiDB-lite"/>
    </source>
</evidence>
<dbReference type="GO" id="GO:0000932">
    <property type="term" value="C:P-body"/>
    <property type="evidence" value="ECO:0007669"/>
    <property type="project" value="TreeGrafter"/>
</dbReference>
<dbReference type="InterPro" id="IPR015943">
    <property type="entry name" value="WD40/YVTN_repeat-like_dom_sf"/>
</dbReference>
<keyword evidence="2" id="KW-0963">Cytoplasm</keyword>
<keyword evidence="4" id="KW-0677">Repeat</keyword>
<feature type="region of interest" description="Disordered" evidence="6">
    <location>
        <begin position="1"/>
        <end position="310"/>
    </location>
</feature>
<dbReference type="InterPro" id="IPR045152">
    <property type="entry name" value="EDC4-like"/>
</dbReference>
<feature type="compositionally biased region" description="Polar residues" evidence="6">
    <location>
        <begin position="50"/>
        <end position="67"/>
    </location>
</feature>
<feature type="compositionally biased region" description="Low complexity" evidence="6">
    <location>
        <begin position="385"/>
        <end position="401"/>
    </location>
</feature>
<dbReference type="PANTHER" id="PTHR15598:SF5">
    <property type="entry name" value="ENHANCER OF MRNA-DECAPPING PROTEIN 4"/>
    <property type="match status" value="1"/>
</dbReference>
<feature type="region of interest" description="Disordered" evidence="6">
    <location>
        <begin position="1254"/>
        <end position="1276"/>
    </location>
</feature>
<reference evidence="7 8" key="1">
    <citation type="submission" date="2015-12" db="EMBL/GenBank/DDBJ databases">
        <title>Draft genome sequence of Moniliophthora roreri, the causal agent of frosty pod rot of cacao.</title>
        <authorList>
            <person name="Aime M.C."/>
            <person name="Diaz-Valderrama J.R."/>
            <person name="Kijpornyongpan T."/>
            <person name="Phillips-Mora W."/>
        </authorList>
    </citation>
    <scope>NUCLEOTIDE SEQUENCE [LARGE SCALE GENOMIC DNA]</scope>
    <source>
        <strain evidence="7 8">MCA 2952</strain>
    </source>
</reference>
<feature type="compositionally biased region" description="Polar residues" evidence="6">
    <location>
        <begin position="1185"/>
        <end position="1220"/>
    </location>
</feature>
<name>A0A0W0FZT2_MONRR</name>
<keyword evidence="3" id="KW-0853">WD repeat</keyword>
<sequence>MENRSIASSSLHDLFSRGSTPPQQPIQQQQAQQPQPTQPQQQQQQPSTQYLTHNVSSNQIESLFQNLSASPSDHHHHSSASASQSAADDFSNPTTPPVMSIQDDPVASPPASISSISDRQSALLSLLGGPSSAPATSSSSTSQQPQQIPTPPGSSQRSGASPSHNEAQGKFLLEQLMAGNPPRSNYSESQRTSSIPGSAPTPPSYGPGAGPSQHESTYQRTQLDPAPELTQQQQQYHSPEPPQSQSMPPTQPQPPSPRKSMFDFVSPFDALSTSGVSSKKKPAPPPPPPQPASISSGLDDEWTTVADPKRQSVDNLLESLARAQIPPPAYDTTNYYTASANDYLQAQVPPPILPKPSGVPNRTASPRASPPKPHAQRAARMDSPQGQAMQQQQQQPTNNNNHNRRDKESSPGPGSRGSLRAKGGRNYKSVNSPSQQVQNIVFDVSQPLDEIQAPRDAVKSTAIALVRQDTVFLPGTTIGATHWVAYAMTRGRIRVISRSSGDRTLLTLPPPFPPGASVTDMAVHGNRLAGVTSDGGFVVWELPELITDDVPGQLLLCVTPSNDHEPLQLVKWNPKEPDQLAVASESQIYLLDLGLAHALRGQSILQSDLHQIGQIFSLSSPLVAFDFDVIHFTLASISVDSTLTIWNVQDQLPYSTHKVRGEDIPSSLTFVDGGIVVGRKNGTIFQLLSMTTKSVLSTIKFVNGSQEDPDMFGHANYDSRIQTLWVANCRRDSIIGLKISLEPSVANGEEAIRGYFDQVVEFTGPKPTIHFVILTPDSDPNGDEAYAACIAAKVPPGELALVAFSVHSSGVDQILIRKEWFDSALNSTVAKFPPYTALHQPPQQMPSTQMIPPPQPEIVNTTSNVNTNKNHRGPQNVAPTSHLPAQPARLRTPPSEEIEADITRDEVRAEGGKGKGKGGKVKFGEEKERSDKNSKGGDSALMNETALGQVLTREIRKTEDNLHNRISKLLSKAMDTQNQRMEEARAHDQQEDFQRQETILKLISTELTRNTTRVVEMAVKNEVQNSVLPSLENITKNEVRAALNDQVGTGLVDYIGQSLPMEIEKLLLRPDVSAHFSHLLSNNLTTLIDRHIKDAVSKNLLPLYSQQSSAMHQEFMRELRNEIHGFKAEISNWQNDTMRGQENSIRDLQRTVQALSDQVKYLSLNHTGSAIHHIQQAPQPHHGSPANSGPSNMSQSHLRQQNVQTSLPPPSSQVSSNNYSVPHGNFGPPPPPQGPPQQSMLNQPWYSTNIAAPQASHPATIPPPPPPPQTERTPPIKPEQWDEIYLGVLHTQDASKLRDLLAHTNPELIMPLNGQVLVSQAVILTLVHRLSAMVGELSPTDESLKTSLWWLQRAVALLRPEDKLITDFIPRVIPNVQVLLNTTKQRLAIPVPGGPPTLDIARSISDVQESLRRKVAPVS</sequence>
<feature type="compositionally biased region" description="Low complexity" evidence="6">
    <location>
        <begin position="25"/>
        <end position="49"/>
    </location>
</feature>
<organism evidence="7 8">
    <name type="scientific">Moniliophthora roreri</name>
    <name type="common">Frosty pod rot fungus</name>
    <name type="synonym">Monilia roreri</name>
    <dbReference type="NCBI Taxonomy" id="221103"/>
    <lineage>
        <taxon>Eukaryota</taxon>
        <taxon>Fungi</taxon>
        <taxon>Dikarya</taxon>
        <taxon>Basidiomycota</taxon>
        <taxon>Agaricomycotina</taxon>
        <taxon>Agaricomycetes</taxon>
        <taxon>Agaricomycetidae</taxon>
        <taxon>Agaricales</taxon>
        <taxon>Marasmiineae</taxon>
        <taxon>Marasmiaceae</taxon>
        <taxon>Moniliophthora</taxon>
    </lineage>
</organism>
<evidence type="ECO:0000256" key="1">
    <source>
        <dbReference type="ARBA" id="ARBA00004496"/>
    </source>
</evidence>
<feature type="compositionally biased region" description="Low complexity" evidence="6">
    <location>
        <begin position="79"/>
        <end position="91"/>
    </location>
</feature>
<proteinExistence type="predicted"/>
<dbReference type="Proteomes" id="UP000054988">
    <property type="component" value="Unassembled WGS sequence"/>
</dbReference>
<feature type="compositionally biased region" description="Polar residues" evidence="6">
    <location>
        <begin position="182"/>
        <end position="196"/>
    </location>
</feature>
<feature type="region of interest" description="Disordered" evidence="6">
    <location>
        <begin position="1175"/>
        <end position="1242"/>
    </location>
</feature>
<dbReference type="InterPro" id="IPR044938">
    <property type="entry name" value="EDC4_C_sf"/>
</dbReference>
<feature type="compositionally biased region" description="Polar residues" evidence="6">
    <location>
        <begin position="213"/>
        <end position="222"/>
    </location>
</feature>
<dbReference type="eggNOG" id="ENOG502SAUY">
    <property type="taxonomic scope" value="Eukaryota"/>
</dbReference>
<comment type="subcellular location">
    <subcellularLocation>
        <location evidence="1">Cytoplasm</location>
    </subcellularLocation>
</comment>
<feature type="region of interest" description="Disordered" evidence="6">
    <location>
        <begin position="347"/>
        <end position="434"/>
    </location>
</feature>
<evidence type="ECO:0000256" key="2">
    <source>
        <dbReference type="ARBA" id="ARBA00022490"/>
    </source>
</evidence>
<feature type="compositionally biased region" description="Polar residues" evidence="6">
    <location>
        <begin position="1"/>
        <end position="11"/>
    </location>
</feature>
<dbReference type="Gene3D" id="1.10.220.100">
    <property type="entry name" value="conserved c-terminal region of ge- 1"/>
    <property type="match status" value="1"/>
</dbReference>
<feature type="region of interest" description="Disordered" evidence="6">
    <location>
        <begin position="864"/>
        <end position="944"/>
    </location>
</feature>
<evidence type="ECO:0000313" key="8">
    <source>
        <dbReference type="Proteomes" id="UP000054988"/>
    </source>
</evidence>
<evidence type="ECO:0000256" key="3">
    <source>
        <dbReference type="ARBA" id="ARBA00022574"/>
    </source>
</evidence>
<evidence type="ECO:0000256" key="4">
    <source>
        <dbReference type="ARBA" id="ARBA00022737"/>
    </source>
</evidence>
<keyword evidence="5" id="KW-0175">Coiled coil</keyword>
<feature type="coiled-coil region" evidence="5">
    <location>
        <begin position="1116"/>
        <end position="1165"/>
    </location>
</feature>